<dbReference type="InterPro" id="IPR013083">
    <property type="entry name" value="Znf_RING/FYVE/PHD"/>
</dbReference>
<name>A0A182NZC7_9DIPT</name>
<evidence type="ECO:0000256" key="3">
    <source>
        <dbReference type="ARBA" id="ARBA00022833"/>
    </source>
</evidence>
<dbReference type="SUPFAM" id="SSF57903">
    <property type="entry name" value="FYVE/PHD zinc finger"/>
    <property type="match status" value="1"/>
</dbReference>
<dbReference type="PROSITE" id="PS01359">
    <property type="entry name" value="ZF_PHD_1"/>
    <property type="match status" value="1"/>
</dbReference>
<evidence type="ECO:0000256" key="1">
    <source>
        <dbReference type="ARBA" id="ARBA00022723"/>
    </source>
</evidence>
<evidence type="ECO:0000256" key="5">
    <source>
        <dbReference type="SAM" id="Coils"/>
    </source>
</evidence>
<evidence type="ECO:0000313" key="9">
    <source>
        <dbReference type="Proteomes" id="UP000075885"/>
    </source>
</evidence>
<reference evidence="8" key="2">
    <citation type="submission" date="2020-05" db="UniProtKB">
        <authorList>
            <consortium name="EnsemblMetazoa"/>
        </authorList>
    </citation>
    <scope>IDENTIFICATION</scope>
    <source>
        <strain evidence="8">Epiroticus2</strain>
    </source>
</reference>
<keyword evidence="3" id="KW-0862">Zinc</keyword>
<keyword evidence="5" id="KW-0175">Coiled coil</keyword>
<dbReference type="Proteomes" id="UP000075885">
    <property type="component" value="Unassembled WGS sequence"/>
</dbReference>
<dbReference type="Pfam" id="PF00628">
    <property type="entry name" value="PHD"/>
    <property type="match status" value="1"/>
</dbReference>
<dbReference type="InterPro" id="IPR019787">
    <property type="entry name" value="Znf_PHD-finger"/>
</dbReference>
<dbReference type="InterPro" id="IPR001965">
    <property type="entry name" value="Znf_PHD"/>
</dbReference>
<organism evidence="8 9">
    <name type="scientific">Anopheles epiroticus</name>
    <dbReference type="NCBI Taxonomy" id="199890"/>
    <lineage>
        <taxon>Eukaryota</taxon>
        <taxon>Metazoa</taxon>
        <taxon>Ecdysozoa</taxon>
        <taxon>Arthropoda</taxon>
        <taxon>Hexapoda</taxon>
        <taxon>Insecta</taxon>
        <taxon>Pterygota</taxon>
        <taxon>Neoptera</taxon>
        <taxon>Endopterygota</taxon>
        <taxon>Diptera</taxon>
        <taxon>Nematocera</taxon>
        <taxon>Culicoidea</taxon>
        <taxon>Culicidae</taxon>
        <taxon>Anophelinae</taxon>
        <taxon>Anopheles</taxon>
    </lineage>
</organism>
<evidence type="ECO:0000256" key="2">
    <source>
        <dbReference type="ARBA" id="ARBA00022771"/>
    </source>
</evidence>
<feature type="region of interest" description="Disordered" evidence="6">
    <location>
        <begin position="63"/>
        <end position="84"/>
    </location>
</feature>
<keyword evidence="2 4" id="KW-0863">Zinc-finger</keyword>
<evidence type="ECO:0000313" key="8">
    <source>
        <dbReference type="EnsemblMetazoa" id="AEPI000007-PA"/>
    </source>
</evidence>
<dbReference type="Pfam" id="PF03564">
    <property type="entry name" value="DUF1759"/>
    <property type="match status" value="1"/>
</dbReference>
<dbReference type="PROSITE" id="PS50016">
    <property type="entry name" value="ZF_PHD_2"/>
    <property type="match status" value="1"/>
</dbReference>
<dbReference type="GO" id="GO:0008270">
    <property type="term" value="F:zinc ion binding"/>
    <property type="evidence" value="ECO:0007669"/>
    <property type="project" value="UniProtKB-KW"/>
</dbReference>
<dbReference type="InterPro" id="IPR011011">
    <property type="entry name" value="Znf_FYVE_PHD"/>
</dbReference>
<feature type="domain" description="PHD-type" evidence="7">
    <location>
        <begin position="6"/>
        <end position="58"/>
    </location>
</feature>
<keyword evidence="9" id="KW-1185">Reference proteome</keyword>
<reference evidence="9" key="1">
    <citation type="submission" date="2013-03" db="EMBL/GenBank/DDBJ databases">
        <title>The Genome Sequence of Anopheles epiroticus epiroticus2.</title>
        <authorList>
            <consortium name="The Broad Institute Genomics Platform"/>
            <person name="Neafsey D.E."/>
            <person name="Howell P."/>
            <person name="Walker B."/>
            <person name="Young S.K."/>
            <person name="Zeng Q."/>
            <person name="Gargeya S."/>
            <person name="Fitzgerald M."/>
            <person name="Haas B."/>
            <person name="Abouelleil A."/>
            <person name="Allen A.W."/>
            <person name="Alvarado L."/>
            <person name="Arachchi H.M."/>
            <person name="Berlin A.M."/>
            <person name="Chapman S.B."/>
            <person name="Gainer-Dewar J."/>
            <person name="Goldberg J."/>
            <person name="Griggs A."/>
            <person name="Gujja S."/>
            <person name="Hansen M."/>
            <person name="Howarth C."/>
            <person name="Imamovic A."/>
            <person name="Ireland A."/>
            <person name="Larimer J."/>
            <person name="McCowan C."/>
            <person name="Murphy C."/>
            <person name="Pearson M."/>
            <person name="Poon T.W."/>
            <person name="Priest M."/>
            <person name="Roberts A."/>
            <person name="Saif S."/>
            <person name="Shea T."/>
            <person name="Sisk P."/>
            <person name="Sykes S."/>
            <person name="Wortman J."/>
            <person name="Nusbaum C."/>
            <person name="Birren B."/>
        </authorList>
    </citation>
    <scope>NUCLEOTIDE SEQUENCE [LARGE SCALE GENOMIC DNA]</scope>
    <source>
        <strain evidence="9">Epiroticus2</strain>
    </source>
</reference>
<dbReference type="Gene3D" id="3.30.40.10">
    <property type="entry name" value="Zinc/RING finger domain, C3HC4 (zinc finger)"/>
    <property type="match status" value="1"/>
</dbReference>
<sequence>MNPNTTRGCKACGDKAKDDRYVQCDECDDWWHFSCAGVTSSIESMQACAWLCEKCIAETLKEQPSPEANEQPQATTSKLSQPNRKLGAAAEGVACEDKATKSLRSVAEVSGGTPLAVREHVAGPNLNKDAASGDVARQLEVLKRRQEVERRRLDLELQLKFVKEEEALLGLGRDNLSTISPQVDSFQPGKRAVKYGEEEDPDITPRQVAARQTVSKELPTFSGDPAEWPIFISHYENSTRRCGYSNWENMLRLQKCLKGPALEAVRSRLVLPETVPLVIDKLRKRYGQPVHLLNTLIEKVRRIPAPRMDKLDSIIEYGEAVQCMVDHMVAAGERAHITNPLLLAELVNKLPRDQQMLWSRNIREMTSVDLSTFGEYMEGLAEDASLRQLRLWRRPAVDACCAMVGTM</sequence>
<evidence type="ECO:0000256" key="6">
    <source>
        <dbReference type="SAM" id="MobiDB-lite"/>
    </source>
</evidence>
<accession>A0A182NZC7</accession>
<dbReference type="EnsemblMetazoa" id="AEPI000007-RA">
    <property type="protein sequence ID" value="AEPI000007-PA"/>
    <property type="gene ID" value="AEPI000007"/>
</dbReference>
<feature type="compositionally biased region" description="Polar residues" evidence="6">
    <location>
        <begin position="66"/>
        <end position="83"/>
    </location>
</feature>
<dbReference type="InterPro" id="IPR019786">
    <property type="entry name" value="Zinc_finger_PHD-type_CS"/>
</dbReference>
<evidence type="ECO:0000256" key="4">
    <source>
        <dbReference type="PROSITE-ProRule" id="PRU00146"/>
    </source>
</evidence>
<dbReference type="VEuPathDB" id="VectorBase:AEPI000007"/>
<protein>
    <recommendedName>
        <fullName evidence="7">PHD-type domain-containing protein</fullName>
    </recommendedName>
</protein>
<feature type="coiled-coil region" evidence="5">
    <location>
        <begin position="136"/>
        <end position="165"/>
    </location>
</feature>
<dbReference type="SMART" id="SM00249">
    <property type="entry name" value="PHD"/>
    <property type="match status" value="1"/>
</dbReference>
<keyword evidence="1" id="KW-0479">Metal-binding</keyword>
<proteinExistence type="predicted"/>
<dbReference type="PANTHER" id="PTHR47331">
    <property type="entry name" value="PHD-TYPE DOMAIN-CONTAINING PROTEIN"/>
    <property type="match status" value="1"/>
</dbReference>
<evidence type="ECO:0000259" key="7">
    <source>
        <dbReference type="PROSITE" id="PS50016"/>
    </source>
</evidence>
<dbReference type="STRING" id="199890.A0A182NZC7"/>
<dbReference type="AlphaFoldDB" id="A0A182NZC7"/>
<dbReference type="InterPro" id="IPR005312">
    <property type="entry name" value="DUF1759"/>
</dbReference>